<evidence type="ECO:0000256" key="6">
    <source>
        <dbReference type="RuleBase" id="RU363037"/>
    </source>
</evidence>
<keyword evidence="3 6" id="KW-0067">ATP-binding</keyword>
<dbReference type="Gene3D" id="3.40.50.620">
    <property type="entry name" value="HUPs"/>
    <property type="match status" value="1"/>
</dbReference>
<dbReference type="InterPro" id="IPR020058">
    <property type="entry name" value="Glu/Gln-tRNA-synth_Ib_cat-dom"/>
</dbReference>
<dbReference type="SUPFAM" id="SSF52374">
    <property type="entry name" value="Nucleotidylyl transferase"/>
    <property type="match status" value="1"/>
</dbReference>
<dbReference type="OrthoDB" id="10250478at2759"/>
<evidence type="ECO:0000259" key="7">
    <source>
        <dbReference type="Pfam" id="PF00749"/>
    </source>
</evidence>
<dbReference type="EMBL" id="LCUC01000208">
    <property type="protein sequence ID" value="KKY34348.1"/>
    <property type="molecule type" value="Genomic_DNA"/>
</dbReference>
<dbReference type="InterPro" id="IPR050132">
    <property type="entry name" value="Gln/Glu-tRNA_Ligase"/>
</dbReference>
<accession>A0A0G2HH14</accession>
<gene>
    <name evidence="8" type="ORF">UCDDA912_g05677</name>
</gene>
<dbReference type="GO" id="GO:0004818">
    <property type="term" value="F:glutamate-tRNA ligase activity"/>
    <property type="evidence" value="ECO:0007669"/>
    <property type="project" value="TreeGrafter"/>
</dbReference>
<proteinExistence type="inferred from homology"/>
<feature type="domain" description="Glutamyl/glutaminyl-tRNA synthetase class Ib catalytic" evidence="7">
    <location>
        <begin position="66"/>
        <end position="120"/>
    </location>
</feature>
<evidence type="ECO:0000256" key="4">
    <source>
        <dbReference type="ARBA" id="ARBA00022917"/>
    </source>
</evidence>
<dbReference type="GO" id="GO:0005829">
    <property type="term" value="C:cytosol"/>
    <property type="evidence" value="ECO:0007669"/>
    <property type="project" value="TreeGrafter"/>
</dbReference>
<keyword evidence="9" id="KW-1185">Reference proteome</keyword>
<comment type="caution">
    <text evidence="8">The sequence shown here is derived from an EMBL/GenBank/DDBJ whole genome shotgun (WGS) entry which is preliminary data.</text>
</comment>
<evidence type="ECO:0000313" key="8">
    <source>
        <dbReference type="EMBL" id="KKY34348.1"/>
    </source>
</evidence>
<organism evidence="8 9">
    <name type="scientific">Diaporthe ampelina</name>
    <dbReference type="NCBI Taxonomy" id="1214573"/>
    <lineage>
        <taxon>Eukaryota</taxon>
        <taxon>Fungi</taxon>
        <taxon>Dikarya</taxon>
        <taxon>Ascomycota</taxon>
        <taxon>Pezizomycotina</taxon>
        <taxon>Sordariomycetes</taxon>
        <taxon>Sordariomycetidae</taxon>
        <taxon>Diaporthales</taxon>
        <taxon>Diaporthaceae</taxon>
        <taxon>Diaporthe</taxon>
    </lineage>
</organism>
<dbReference type="AlphaFoldDB" id="A0A0G2HH14"/>
<reference evidence="8 9" key="1">
    <citation type="submission" date="2015-05" db="EMBL/GenBank/DDBJ databases">
        <title>Distinctive expansion of gene families associated with plant cell wall degradation and secondary metabolism in the genomes of grapevine trunk pathogens.</title>
        <authorList>
            <person name="Lawrence D.P."/>
            <person name="Travadon R."/>
            <person name="Rolshausen P.E."/>
            <person name="Baumgartner K."/>
        </authorList>
    </citation>
    <scope>NUCLEOTIDE SEQUENCE [LARGE SCALE GENOMIC DNA]</scope>
    <source>
        <strain evidence="8">DA912</strain>
    </source>
</reference>
<keyword evidence="2 6" id="KW-0547">Nucleotide-binding</keyword>
<dbReference type="PANTHER" id="PTHR43097">
    <property type="entry name" value="GLUTAMINE-TRNA LIGASE"/>
    <property type="match status" value="1"/>
</dbReference>
<evidence type="ECO:0000256" key="5">
    <source>
        <dbReference type="ARBA" id="ARBA00023146"/>
    </source>
</evidence>
<dbReference type="PANTHER" id="PTHR43097:SF5">
    <property type="entry name" value="GLUTAMATE--TRNA LIGASE"/>
    <property type="match status" value="1"/>
</dbReference>
<evidence type="ECO:0000256" key="1">
    <source>
        <dbReference type="ARBA" id="ARBA00022598"/>
    </source>
</evidence>
<comment type="similarity">
    <text evidence="6">Belongs to the class-I aminoacyl-tRNA synthetase family.</text>
</comment>
<sequence length="122" mass="13554">MASATVRWGDMPHLLLWFNYLEIAPSEIQTELSALQKQAENERAAASRAGENYNIGLKGTEIAAVTRGYPHIGHAKATFLHGYLAYTALDGKLKVRFDDTNPAKERKEFEEAILHDLGVLVT</sequence>
<dbReference type="GO" id="GO:0017102">
    <property type="term" value="C:methionyl glutamyl tRNA synthetase complex"/>
    <property type="evidence" value="ECO:0007669"/>
    <property type="project" value="TreeGrafter"/>
</dbReference>
<keyword evidence="4 6" id="KW-0648">Protein biosynthesis</keyword>
<dbReference type="STRING" id="1214573.A0A0G2HH14"/>
<evidence type="ECO:0000256" key="2">
    <source>
        <dbReference type="ARBA" id="ARBA00022741"/>
    </source>
</evidence>
<keyword evidence="5 6" id="KW-0030">Aminoacyl-tRNA synthetase</keyword>
<dbReference type="GO" id="GO:0006424">
    <property type="term" value="P:glutamyl-tRNA aminoacylation"/>
    <property type="evidence" value="ECO:0007669"/>
    <property type="project" value="TreeGrafter"/>
</dbReference>
<dbReference type="Proteomes" id="UP000034680">
    <property type="component" value="Unassembled WGS sequence"/>
</dbReference>
<evidence type="ECO:0000256" key="3">
    <source>
        <dbReference type="ARBA" id="ARBA00022840"/>
    </source>
</evidence>
<protein>
    <submittedName>
        <fullName evidence="8">Putative glutamyl-trna synthetase</fullName>
    </submittedName>
</protein>
<name>A0A0G2HH14_9PEZI</name>
<dbReference type="Pfam" id="PF00749">
    <property type="entry name" value="tRNA-synt_1c"/>
    <property type="match status" value="1"/>
</dbReference>
<evidence type="ECO:0000313" key="9">
    <source>
        <dbReference type="Proteomes" id="UP000034680"/>
    </source>
</evidence>
<reference evidence="8 9" key="2">
    <citation type="submission" date="2015-05" db="EMBL/GenBank/DDBJ databases">
        <authorList>
            <person name="Morales-Cruz A."/>
            <person name="Amrine K.C."/>
            <person name="Cantu D."/>
        </authorList>
    </citation>
    <scope>NUCLEOTIDE SEQUENCE [LARGE SCALE GENOMIC DNA]</scope>
    <source>
        <strain evidence="8">DA912</strain>
    </source>
</reference>
<keyword evidence="1 6" id="KW-0436">Ligase</keyword>
<dbReference type="GO" id="GO:0005524">
    <property type="term" value="F:ATP binding"/>
    <property type="evidence" value="ECO:0007669"/>
    <property type="project" value="UniProtKB-KW"/>
</dbReference>
<dbReference type="InterPro" id="IPR014729">
    <property type="entry name" value="Rossmann-like_a/b/a_fold"/>
</dbReference>